<dbReference type="RefSeq" id="WP_110987283.1">
    <property type="nucleotide sequence ID" value="NZ_CAWNWM010000011.1"/>
</dbReference>
<gene>
    <name evidence="1" type="ORF">C1752_03894</name>
</gene>
<evidence type="ECO:0008006" key="3">
    <source>
        <dbReference type="Google" id="ProtNLM"/>
    </source>
</evidence>
<dbReference type="Pfam" id="PF11848">
    <property type="entry name" value="DUF3368"/>
    <property type="match status" value="1"/>
</dbReference>
<sequence>MIIVSDTSPITNLAAIDQLDLLHQLYGSIVIPTAVYNEMVAVDKVVPGALEVQTLSWIQMQAVGNTRSVADLQVNQDAIDLGEAEAIILTQELNADLLLMDERRGRTLAIAYGLNVIGLLGILLQAKSKGLIPTVRPVMDQLVDVANFRVSTQLYATVLRTARES</sequence>
<evidence type="ECO:0000313" key="1">
    <source>
        <dbReference type="EMBL" id="PZD72307.1"/>
    </source>
</evidence>
<dbReference type="OrthoDB" id="9796404at2"/>
<organism evidence="1 2">
    <name type="scientific">Acaryochloris thomasi RCC1774</name>
    <dbReference type="NCBI Taxonomy" id="1764569"/>
    <lineage>
        <taxon>Bacteria</taxon>
        <taxon>Bacillati</taxon>
        <taxon>Cyanobacteriota</taxon>
        <taxon>Cyanophyceae</taxon>
        <taxon>Acaryochloridales</taxon>
        <taxon>Acaryochloridaceae</taxon>
        <taxon>Acaryochloris</taxon>
        <taxon>Acaryochloris thomasi</taxon>
    </lineage>
</organism>
<dbReference type="EMBL" id="PQWO01000011">
    <property type="protein sequence ID" value="PZD72307.1"/>
    <property type="molecule type" value="Genomic_DNA"/>
</dbReference>
<evidence type="ECO:0000313" key="2">
    <source>
        <dbReference type="Proteomes" id="UP000248857"/>
    </source>
</evidence>
<dbReference type="InterPro" id="IPR021799">
    <property type="entry name" value="PIN-like_prokaryotic"/>
</dbReference>
<dbReference type="AlphaFoldDB" id="A0A2W1JUV6"/>
<reference evidence="1 2" key="1">
    <citation type="journal article" date="2018" name="Sci. Rep.">
        <title>A novel species of the marine cyanobacterium Acaryochloris with a unique pigment content and lifestyle.</title>
        <authorList>
            <person name="Partensky F."/>
            <person name="Six C."/>
            <person name="Ratin M."/>
            <person name="Garczarek L."/>
            <person name="Vaulot D."/>
            <person name="Probert I."/>
            <person name="Calteau A."/>
            <person name="Gourvil P."/>
            <person name="Marie D."/>
            <person name="Grebert T."/>
            <person name="Bouchier C."/>
            <person name="Le Panse S."/>
            <person name="Gachenot M."/>
            <person name="Rodriguez F."/>
            <person name="Garrido J.L."/>
        </authorList>
    </citation>
    <scope>NUCLEOTIDE SEQUENCE [LARGE SCALE GENOMIC DNA]</scope>
    <source>
        <strain evidence="1 2">RCC1774</strain>
    </source>
</reference>
<comment type="caution">
    <text evidence="1">The sequence shown here is derived from an EMBL/GenBank/DDBJ whole genome shotgun (WGS) entry which is preliminary data.</text>
</comment>
<dbReference type="PANTHER" id="PTHR39550:SF1">
    <property type="entry name" value="SLL0658 PROTEIN"/>
    <property type="match status" value="1"/>
</dbReference>
<dbReference type="PANTHER" id="PTHR39550">
    <property type="entry name" value="SLL0658 PROTEIN"/>
    <property type="match status" value="1"/>
</dbReference>
<keyword evidence="2" id="KW-1185">Reference proteome</keyword>
<protein>
    <recommendedName>
        <fullName evidence="3">DUF3368 domain-containing protein</fullName>
    </recommendedName>
</protein>
<proteinExistence type="predicted"/>
<name>A0A2W1JUV6_9CYAN</name>
<accession>A0A2W1JUV6</accession>
<dbReference type="Proteomes" id="UP000248857">
    <property type="component" value="Unassembled WGS sequence"/>
</dbReference>